<proteinExistence type="predicted"/>
<dbReference type="AlphaFoldDB" id="A0A401TI95"/>
<evidence type="ECO:0000313" key="2">
    <source>
        <dbReference type="EMBL" id="GCC42355.1"/>
    </source>
</evidence>
<dbReference type="Proteomes" id="UP000287033">
    <property type="component" value="Unassembled WGS sequence"/>
</dbReference>
<gene>
    <name evidence="2" type="ORF">chiPu_0026342</name>
</gene>
<evidence type="ECO:0000256" key="1">
    <source>
        <dbReference type="SAM" id="MobiDB-lite"/>
    </source>
</evidence>
<protein>
    <submittedName>
        <fullName evidence="2">Uncharacterized protein</fullName>
    </submittedName>
</protein>
<keyword evidence="3" id="KW-1185">Reference proteome</keyword>
<dbReference type="EMBL" id="BEZZ01077340">
    <property type="protein sequence ID" value="GCC42355.1"/>
    <property type="molecule type" value="Genomic_DNA"/>
</dbReference>
<feature type="non-terminal residue" evidence="2">
    <location>
        <position position="68"/>
    </location>
</feature>
<organism evidence="2 3">
    <name type="scientific">Chiloscyllium punctatum</name>
    <name type="common">Brownbanded bambooshark</name>
    <name type="synonym">Hemiscyllium punctatum</name>
    <dbReference type="NCBI Taxonomy" id="137246"/>
    <lineage>
        <taxon>Eukaryota</taxon>
        <taxon>Metazoa</taxon>
        <taxon>Chordata</taxon>
        <taxon>Craniata</taxon>
        <taxon>Vertebrata</taxon>
        <taxon>Chondrichthyes</taxon>
        <taxon>Elasmobranchii</taxon>
        <taxon>Galeomorphii</taxon>
        <taxon>Galeoidea</taxon>
        <taxon>Orectolobiformes</taxon>
        <taxon>Hemiscylliidae</taxon>
        <taxon>Chiloscyllium</taxon>
    </lineage>
</organism>
<name>A0A401TI95_CHIPU</name>
<comment type="caution">
    <text evidence="2">The sequence shown here is derived from an EMBL/GenBank/DDBJ whole genome shotgun (WGS) entry which is preliminary data.</text>
</comment>
<reference evidence="2 3" key="1">
    <citation type="journal article" date="2018" name="Nat. Ecol. Evol.">
        <title>Shark genomes provide insights into elasmobranch evolution and the origin of vertebrates.</title>
        <authorList>
            <person name="Hara Y"/>
            <person name="Yamaguchi K"/>
            <person name="Onimaru K"/>
            <person name="Kadota M"/>
            <person name="Koyanagi M"/>
            <person name="Keeley SD"/>
            <person name="Tatsumi K"/>
            <person name="Tanaka K"/>
            <person name="Motone F"/>
            <person name="Kageyama Y"/>
            <person name="Nozu R"/>
            <person name="Adachi N"/>
            <person name="Nishimura O"/>
            <person name="Nakagawa R"/>
            <person name="Tanegashima C"/>
            <person name="Kiyatake I"/>
            <person name="Matsumoto R"/>
            <person name="Murakumo K"/>
            <person name="Nishida K"/>
            <person name="Terakita A"/>
            <person name="Kuratani S"/>
            <person name="Sato K"/>
            <person name="Hyodo S Kuraku.S."/>
        </authorList>
    </citation>
    <scope>NUCLEOTIDE SEQUENCE [LARGE SCALE GENOMIC DNA]</scope>
</reference>
<evidence type="ECO:0000313" key="3">
    <source>
        <dbReference type="Proteomes" id="UP000287033"/>
    </source>
</evidence>
<feature type="non-terminal residue" evidence="2">
    <location>
        <position position="1"/>
    </location>
</feature>
<accession>A0A401TI95</accession>
<feature type="compositionally biased region" description="Basic and acidic residues" evidence="1">
    <location>
        <begin position="50"/>
        <end position="68"/>
    </location>
</feature>
<feature type="region of interest" description="Disordered" evidence="1">
    <location>
        <begin position="1"/>
        <end position="68"/>
    </location>
</feature>
<sequence length="68" mass="7663">TVQPPKRLLHQNQDSQEEGDGSQGKKNTRSRVGRTDSEGCRRYQGSQRDVSVRYKEGAGEKRDRCGKA</sequence>